<evidence type="ECO:0000256" key="2">
    <source>
        <dbReference type="SAM" id="MobiDB-lite"/>
    </source>
</evidence>
<protein>
    <submittedName>
        <fullName evidence="5">(R)-hydratase</fullName>
    </submittedName>
</protein>
<dbReference type="RefSeq" id="WP_160319583.1">
    <property type="nucleotide sequence ID" value="NZ_JAADZU010000028.1"/>
</dbReference>
<dbReference type="InterPro" id="IPR039569">
    <property type="entry name" value="FAS1-like_DH_region"/>
</dbReference>
<dbReference type="Pfam" id="PF13452">
    <property type="entry name" value="FAS1_DH_region"/>
    <property type="match status" value="1"/>
</dbReference>
<dbReference type="GO" id="GO:0006633">
    <property type="term" value="P:fatty acid biosynthetic process"/>
    <property type="evidence" value="ECO:0007669"/>
    <property type="project" value="TreeGrafter"/>
</dbReference>
<evidence type="ECO:0000259" key="4">
    <source>
        <dbReference type="Pfam" id="PF13452"/>
    </source>
</evidence>
<evidence type="ECO:0000256" key="1">
    <source>
        <dbReference type="ARBA" id="ARBA00005254"/>
    </source>
</evidence>
<dbReference type="PANTHER" id="PTHR43437">
    <property type="entry name" value="HYDROXYACYL-THIOESTER DEHYDRATASE TYPE 2, MITOCHONDRIAL-RELATED"/>
    <property type="match status" value="1"/>
</dbReference>
<dbReference type="InterPro" id="IPR002539">
    <property type="entry name" value="MaoC-like_dom"/>
</dbReference>
<dbReference type="InterPro" id="IPR050965">
    <property type="entry name" value="UPF0336/Enoyl-CoA_hydratase"/>
</dbReference>
<feature type="region of interest" description="Disordered" evidence="2">
    <location>
        <begin position="1"/>
        <end position="23"/>
    </location>
</feature>
<dbReference type="Gene3D" id="3.10.129.10">
    <property type="entry name" value="Hotdog Thioesterase"/>
    <property type="match status" value="2"/>
</dbReference>
<dbReference type="Proteomes" id="UP000466307">
    <property type="component" value="Unassembled WGS sequence"/>
</dbReference>
<accession>A0A7K3LP53</accession>
<proteinExistence type="inferred from homology"/>
<dbReference type="EMBL" id="JAADZU010000028">
    <property type="protein sequence ID" value="NDK90022.1"/>
    <property type="molecule type" value="Genomic_DNA"/>
</dbReference>
<feature type="domain" description="MaoC-like" evidence="3">
    <location>
        <begin position="214"/>
        <end position="316"/>
    </location>
</feature>
<evidence type="ECO:0000259" key="3">
    <source>
        <dbReference type="Pfam" id="PF01575"/>
    </source>
</evidence>
<dbReference type="CDD" id="cd03441">
    <property type="entry name" value="R_hydratase_like"/>
    <property type="match status" value="1"/>
</dbReference>
<comment type="caution">
    <text evidence="5">The sequence shown here is derived from an EMBL/GenBank/DDBJ whole genome shotgun (WGS) entry which is preliminary data.</text>
</comment>
<dbReference type="PANTHER" id="PTHR43437:SF3">
    <property type="entry name" value="HYDROXYACYL-THIOESTER DEHYDRATASE TYPE 2, MITOCHONDRIAL"/>
    <property type="match status" value="1"/>
</dbReference>
<dbReference type="Pfam" id="PF01575">
    <property type="entry name" value="MaoC_dehydratas"/>
    <property type="match status" value="1"/>
</dbReference>
<sequence>MRSQPSTSSDDPRCVRRMSKDHHTVGREEVRTFARVVHDWNPLHHREAAAHAAGHRALQAPLTYAAAIAGPMEQADLLADLPGGYDLSQLLHVKERHIYHQPVYVGDRLWRVSWVKSYRPSERADVIVIENQFVRADGEVVQSMWTSLLGRSGGGVDPDIVRAAHQVMAVVPDMPETVRIGPDPDALREPGDFRPPGPATTCANKWERGMLLPEHTFEISRTDLVLYSGVSADPNPVHFSEHLARLAGLETVVAQAMLTMALGGAYLGTLVGDPASVREYRARFTSPVYLRATERATLRFGAKVRHRDPESGRAELSITATHDGRRIFGRCSATVDLR</sequence>
<reference evidence="5 6" key="1">
    <citation type="submission" date="2020-01" db="EMBL/GenBank/DDBJ databases">
        <title>Investigation of new actinobacteria for the biodesulphurisation of diesel fuel.</title>
        <authorList>
            <person name="Athi Narayanan S.M."/>
        </authorList>
    </citation>
    <scope>NUCLEOTIDE SEQUENCE [LARGE SCALE GENOMIC DNA]</scope>
    <source>
        <strain evidence="5 6">213E</strain>
    </source>
</reference>
<organism evidence="5 6">
    <name type="scientific">Gordonia desulfuricans</name>
    <dbReference type="NCBI Taxonomy" id="89051"/>
    <lineage>
        <taxon>Bacteria</taxon>
        <taxon>Bacillati</taxon>
        <taxon>Actinomycetota</taxon>
        <taxon>Actinomycetes</taxon>
        <taxon>Mycobacteriales</taxon>
        <taxon>Gordoniaceae</taxon>
        <taxon>Gordonia</taxon>
    </lineage>
</organism>
<keyword evidence="6" id="KW-1185">Reference proteome</keyword>
<gene>
    <name evidence="5" type="ORF">GYA93_10570</name>
</gene>
<name>A0A7K3LP53_9ACTN</name>
<evidence type="ECO:0000313" key="5">
    <source>
        <dbReference type="EMBL" id="NDK90022.1"/>
    </source>
</evidence>
<feature type="domain" description="FAS1-like dehydratase" evidence="4">
    <location>
        <begin position="18"/>
        <end position="142"/>
    </location>
</feature>
<dbReference type="GO" id="GO:0019171">
    <property type="term" value="F:(3R)-hydroxyacyl-[acyl-carrier-protein] dehydratase activity"/>
    <property type="evidence" value="ECO:0007669"/>
    <property type="project" value="TreeGrafter"/>
</dbReference>
<dbReference type="SUPFAM" id="SSF54637">
    <property type="entry name" value="Thioesterase/thiol ester dehydrase-isomerase"/>
    <property type="match status" value="2"/>
</dbReference>
<dbReference type="AlphaFoldDB" id="A0A7K3LP53"/>
<evidence type="ECO:0000313" key="6">
    <source>
        <dbReference type="Proteomes" id="UP000466307"/>
    </source>
</evidence>
<comment type="similarity">
    <text evidence="1">Belongs to the enoyl-CoA hydratase/isomerase family.</text>
</comment>
<dbReference type="InterPro" id="IPR029069">
    <property type="entry name" value="HotDog_dom_sf"/>
</dbReference>